<dbReference type="eggNOG" id="COG1902">
    <property type="taxonomic scope" value="Bacteria"/>
</dbReference>
<dbReference type="HOGENOM" id="CLU_012153_2_0_5"/>
<comment type="cofactor">
    <cofactor evidence="1">
        <name>FMN</name>
        <dbReference type="ChEBI" id="CHEBI:58210"/>
    </cofactor>
</comment>
<dbReference type="Pfam" id="PF00724">
    <property type="entry name" value="Oxidored_FMN"/>
    <property type="match status" value="1"/>
</dbReference>
<dbReference type="OrthoDB" id="9804454at2"/>
<dbReference type="CDD" id="cd02932">
    <property type="entry name" value="OYE_YqiM_FMN"/>
    <property type="match status" value="1"/>
</dbReference>
<keyword evidence="3" id="KW-0288">FMN</keyword>
<dbReference type="GO" id="GO:0050661">
    <property type="term" value="F:NADP binding"/>
    <property type="evidence" value="ECO:0007669"/>
    <property type="project" value="InterPro"/>
</dbReference>
<keyword evidence="2" id="KW-0285">Flavoprotein</keyword>
<protein>
    <submittedName>
        <fullName evidence="7">NADH:flavin oxidoreductase/NADH oxidase</fullName>
    </submittedName>
</protein>
<evidence type="ECO:0000256" key="3">
    <source>
        <dbReference type="ARBA" id="ARBA00022643"/>
    </source>
</evidence>
<dbReference type="InterPro" id="IPR044152">
    <property type="entry name" value="YqjM-like"/>
</dbReference>
<evidence type="ECO:0000256" key="4">
    <source>
        <dbReference type="ARBA" id="ARBA00022857"/>
    </source>
</evidence>
<reference evidence="7" key="1">
    <citation type="submission" date="2006-06" db="EMBL/GenBank/DDBJ databases">
        <title>Complete sequence of chromosome of Chelativorans sp. BNC1.</title>
        <authorList>
            <consortium name="US DOE Joint Genome Institute"/>
            <person name="Copeland A."/>
            <person name="Lucas S."/>
            <person name="Lapidus A."/>
            <person name="Barry K."/>
            <person name="Detter J.C."/>
            <person name="Glavina del Rio T."/>
            <person name="Hammon N."/>
            <person name="Israni S."/>
            <person name="Dalin E."/>
            <person name="Tice H."/>
            <person name="Pitluck S."/>
            <person name="Chertkov O."/>
            <person name="Brettin T."/>
            <person name="Bruce D."/>
            <person name="Han C."/>
            <person name="Tapia R."/>
            <person name="Gilna P."/>
            <person name="Schmutz J."/>
            <person name="Larimer F."/>
            <person name="Land M."/>
            <person name="Hauser L."/>
            <person name="Kyrpides N."/>
            <person name="Mikhailova N."/>
            <person name="Richardson P."/>
        </authorList>
    </citation>
    <scope>NUCLEOTIDE SEQUENCE</scope>
    <source>
        <strain evidence="7">BNC1</strain>
    </source>
</reference>
<sequence length="418" mass="45930">MRNTSQASIDPATPLLFSPLSLRSVHLKNRIVVAPMCQYRSVAGGPTDWHLVHLGKFAVGGAGIVFTEETAVEERGRKTYACAGLYNDDHVKSYRRITDFIRSQGAVPAVQLGHAGRQASCHGAELGWKPLTEEDARAGLPPWQGVAPSPFAWCPDASVPHELSHADIKDMLAIWKESTLRAVDSGFDICEIHGGHGYLLHQFLSPLANKRTDAYGGDRSGRMRFVLEVTEAVRSAWPADKPLFFRMSVVDGRGGQWFVEDSIALAAELREIGVDLIDCSSGGMNGDGVFPPVPRVPEFQVEYSKALRHGARMPTLAVGLITSPRRAEAILQAGEADLIAIARGAIWDPNWPAHAAAELGKHEPYAVLPGDMAFRLRDRDSHRDSYPYGTKVDIPLSPDRSIPYSWPERGEYWPPVRE</sequence>
<organism evidence="7">
    <name type="scientific">Chelativorans sp. (strain BNC1)</name>
    <dbReference type="NCBI Taxonomy" id="266779"/>
    <lineage>
        <taxon>Bacteria</taxon>
        <taxon>Pseudomonadati</taxon>
        <taxon>Pseudomonadota</taxon>
        <taxon>Alphaproteobacteria</taxon>
        <taxon>Hyphomicrobiales</taxon>
        <taxon>Phyllobacteriaceae</taxon>
        <taxon>Chelativorans</taxon>
    </lineage>
</organism>
<dbReference type="InterPro" id="IPR001155">
    <property type="entry name" value="OxRdtase_FMN_N"/>
</dbReference>
<keyword evidence="4" id="KW-0521">NADP</keyword>
<dbReference type="GO" id="GO:0010181">
    <property type="term" value="F:FMN binding"/>
    <property type="evidence" value="ECO:0007669"/>
    <property type="project" value="InterPro"/>
</dbReference>
<dbReference type="AlphaFoldDB" id="Q11F17"/>
<dbReference type="PANTHER" id="PTHR43303">
    <property type="entry name" value="NADPH DEHYDROGENASE C23G7.10C-RELATED"/>
    <property type="match status" value="1"/>
</dbReference>
<keyword evidence="5" id="KW-0560">Oxidoreductase</keyword>
<proteinExistence type="predicted"/>
<name>Q11F17_CHESB</name>
<gene>
    <name evidence="7" type="ordered locus">Meso_2631</name>
</gene>
<evidence type="ECO:0000313" key="7">
    <source>
        <dbReference type="EMBL" id="ABG64008.1"/>
    </source>
</evidence>
<accession>Q11F17</accession>
<dbReference type="InterPro" id="IPR013785">
    <property type="entry name" value="Aldolase_TIM"/>
</dbReference>
<dbReference type="SUPFAM" id="SSF51395">
    <property type="entry name" value="FMN-linked oxidoreductases"/>
    <property type="match status" value="1"/>
</dbReference>
<evidence type="ECO:0000256" key="1">
    <source>
        <dbReference type="ARBA" id="ARBA00001917"/>
    </source>
</evidence>
<dbReference type="KEGG" id="mes:Meso_2631"/>
<feature type="domain" description="NADH:flavin oxidoreductase/NADH oxidase N-terminal" evidence="6">
    <location>
        <begin position="16"/>
        <end position="359"/>
    </location>
</feature>
<evidence type="ECO:0000256" key="5">
    <source>
        <dbReference type="ARBA" id="ARBA00023002"/>
    </source>
</evidence>
<dbReference type="STRING" id="266779.Meso_2631"/>
<dbReference type="EMBL" id="CP000390">
    <property type="protein sequence ID" value="ABG64008.1"/>
    <property type="molecule type" value="Genomic_DNA"/>
</dbReference>
<dbReference type="Gene3D" id="3.20.20.70">
    <property type="entry name" value="Aldolase class I"/>
    <property type="match status" value="1"/>
</dbReference>
<dbReference type="GO" id="GO:0003959">
    <property type="term" value="F:NADPH dehydrogenase activity"/>
    <property type="evidence" value="ECO:0007669"/>
    <property type="project" value="InterPro"/>
</dbReference>
<evidence type="ECO:0000256" key="2">
    <source>
        <dbReference type="ARBA" id="ARBA00022630"/>
    </source>
</evidence>
<dbReference type="PANTHER" id="PTHR43303:SF4">
    <property type="entry name" value="NADPH DEHYDROGENASE C23G7.10C-RELATED"/>
    <property type="match status" value="1"/>
</dbReference>
<evidence type="ECO:0000259" key="6">
    <source>
        <dbReference type="Pfam" id="PF00724"/>
    </source>
</evidence>